<feature type="transmembrane region" description="Helical" evidence="8">
    <location>
        <begin position="213"/>
        <end position="235"/>
    </location>
</feature>
<dbReference type="Gene3D" id="1.20.1250.20">
    <property type="entry name" value="MFS general substrate transporter like domains"/>
    <property type="match status" value="1"/>
</dbReference>
<reference evidence="10" key="2">
    <citation type="submission" date="2022-01" db="EMBL/GenBank/DDBJ databases">
        <authorList>
            <person name="Hirooka S."/>
            <person name="Miyagishima S.Y."/>
        </authorList>
    </citation>
    <scope>NUCLEOTIDE SEQUENCE</scope>
    <source>
        <strain evidence="10">NBRC 102759</strain>
    </source>
</reference>
<keyword evidence="3 7" id="KW-0813">Transport</keyword>
<organism evidence="10 11">
    <name type="scientific">Galdieria partita</name>
    <dbReference type="NCBI Taxonomy" id="83374"/>
    <lineage>
        <taxon>Eukaryota</taxon>
        <taxon>Rhodophyta</taxon>
        <taxon>Bangiophyceae</taxon>
        <taxon>Galdieriales</taxon>
        <taxon>Galdieriaceae</taxon>
        <taxon>Galdieria</taxon>
    </lineage>
</organism>
<evidence type="ECO:0000256" key="7">
    <source>
        <dbReference type="RuleBase" id="RU003346"/>
    </source>
</evidence>
<dbReference type="AlphaFoldDB" id="A0A9C7Q373"/>
<dbReference type="PROSITE" id="PS50850">
    <property type="entry name" value="MFS"/>
    <property type="match status" value="1"/>
</dbReference>
<dbReference type="EMBL" id="BQMJ01000070">
    <property type="protein sequence ID" value="GJQ15479.1"/>
    <property type="molecule type" value="Genomic_DNA"/>
</dbReference>
<accession>A0A9C7Q373</accession>
<feature type="transmembrane region" description="Helical" evidence="8">
    <location>
        <begin position="463"/>
        <end position="483"/>
    </location>
</feature>
<dbReference type="InterPro" id="IPR036259">
    <property type="entry name" value="MFS_trans_sf"/>
</dbReference>
<dbReference type="GO" id="GO:0016020">
    <property type="term" value="C:membrane"/>
    <property type="evidence" value="ECO:0007669"/>
    <property type="project" value="UniProtKB-SubCell"/>
</dbReference>
<feature type="transmembrane region" description="Helical" evidence="8">
    <location>
        <begin position="85"/>
        <end position="106"/>
    </location>
</feature>
<feature type="transmembrane region" description="Helical" evidence="8">
    <location>
        <begin position="178"/>
        <end position="201"/>
    </location>
</feature>
<feature type="domain" description="Major facilitator superfamily (MFS) profile" evidence="9">
    <location>
        <begin position="88"/>
        <end position="517"/>
    </location>
</feature>
<dbReference type="OrthoDB" id="5290825at2759"/>
<sequence length="577" mass="65063">MSTDIIKSPTRKAERLHHSQDRIEVLSFSEGTTPKKKTYSDSYFQGPKEKTLEDFEELLKDANPLQDEFLTEEEKQHPWRQPLKLYYLVAVAAMGALIVGIDISLVSGAQIEYLKHFNVTNTNITGLLAAGTTLGALVGSMFSILLNDWIGRRGSLFIASVWSIGASIWEALAPSWKMLLAGRLMLGVSMGIISSTVPVLLSEAVPTAIRGAIASLYQQMVATGIFIGYIVDVIFVNIDEIGWRLMLGATMVPALIESIAVPFQVESPRWLIKKGRIEQAEKVLLSIRLSSEHALRDLVLIRKAVEEEKKMTENKNLYAELLTVPALRRELFVGILLMLFQQFCGMNVFMYYVDYMFTDLIGISDKKAVLASLIAGFTNAVFTLPVYWIIDKYGRRSLQLWTFPIMCAMQVLALFSYYGTKWVNFGLFMVAVFIFIAAYSPANGPVPWVYCPEIFPLYVRAQGMAITTFFNYLFNFVVSYSWPDMLQKLKAQGGYGFYAAAIAVGWVLLFFFMPETKGYTLEQMGMVFEHSLGEIARYHWKCGIRNIRKLFGLPTSSEPLASPYNKKLNLKMHGVEE</sequence>
<feature type="transmembrane region" description="Helical" evidence="8">
    <location>
        <begin position="425"/>
        <end position="442"/>
    </location>
</feature>
<evidence type="ECO:0000256" key="2">
    <source>
        <dbReference type="ARBA" id="ARBA00010992"/>
    </source>
</evidence>
<keyword evidence="6 8" id="KW-0472">Membrane</keyword>
<feature type="transmembrane region" description="Helical" evidence="8">
    <location>
        <begin position="126"/>
        <end position="147"/>
    </location>
</feature>
<dbReference type="GO" id="GO:0022857">
    <property type="term" value="F:transmembrane transporter activity"/>
    <property type="evidence" value="ECO:0007669"/>
    <property type="project" value="InterPro"/>
</dbReference>
<evidence type="ECO:0000256" key="4">
    <source>
        <dbReference type="ARBA" id="ARBA00022692"/>
    </source>
</evidence>
<dbReference type="NCBIfam" id="TIGR00879">
    <property type="entry name" value="SP"/>
    <property type="match status" value="1"/>
</dbReference>
<dbReference type="InterPro" id="IPR003663">
    <property type="entry name" value="Sugar/inositol_transpt"/>
</dbReference>
<dbReference type="InterPro" id="IPR050814">
    <property type="entry name" value="Myo-inositol_Transporter"/>
</dbReference>
<gene>
    <name evidence="10" type="ORF">GpartN1_g7270.t1</name>
</gene>
<evidence type="ECO:0000256" key="5">
    <source>
        <dbReference type="ARBA" id="ARBA00022989"/>
    </source>
</evidence>
<feature type="transmembrane region" description="Helical" evidence="8">
    <location>
        <begin position="400"/>
        <end position="419"/>
    </location>
</feature>
<dbReference type="CDD" id="cd17315">
    <property type="entry name" value="MFS_GLUT_like"/>
    <property type="match status" value="1"/>
</dbReference>
<reference evidence="10" key="1">
    <citation type="journal article" date="2022" name="Proc. Natl. Acad. Sci. U.S.A.">
        <title>Life cycle and functional genomics of the unicellular red alga Galdieria for elucidating algal and plant evolution and industrial use.</title>
        <authorList>
            <person name="Hirooka S."/>
            <person name="Itabashi T."/>
            <person name="Ichinose T.M."/>
            <person name="Onuma R."/>
            <person name="Fujiwara T."/>
            <person name="Yamashita S."/>
            <person name="Jong L.W."/>
            <person name="Tomita R."/>
            <person name="Iwane A.H."/>
            <person name="Miyagishima S.Y."/>
        </authorList>
    </citation>
    <scope>NUCLEOTIDE SEQUENCE</scope>
    <source>
        <strain evidence="10">NBRC 102759</strain>
    </source>
</reference>
<dbReference type="Pfam" id="PF00083">
    <property type="entry name" value="Sugar_tr"/>
    <property type="match status" value="1"/>
</dbReference>
<name>A0A9C7Q373_9RHOD</name>
<dbReference type="FunFam" id="1.20.1250.20:FF:000134">
    <property type="entry name" value="MFS sugar transporter protein"/>
    <property type="match status" value="1"/>
</dbReference>
<comment type="subcellular location">
    <subcellularLocation>
        <location evidence="1">Membrane</location>
        <topology evidence="1">Multi-pass membrane protein</topology>
    </subcellularLocation>
</comment>
<dbReference type="InterPro" id="IPR005828">
    <property type="entry name" value="MFS_sugar_transport-like"/>
</dbReference>
<dbReference type="SUPFAM" id="SSF103473">
    <property type="entry name" value="MFS general substrate transporter"/>
    <property type="match status" value="1"/>
</dbReference>
<feature type="transmembrane region" description="Helical" evidence="8">
    <location>
        <begin position="331"/>
        <end position="353"/>
    </location>
</feature>
<dbReference type="PANTHER" id="PTHR48020:SF12">
    <property type="entry name" value="PROTON MYO-INOSITOL COTRANSPORTER"/>
    <property type="match status" value="1"/>
</dbReference>
<dbReference type="PROSITE" id="PS00217">
    <property type="entry name" value="SUGAR_TRANSPORT_2"/>
    <property type="match status" value="1"/>
</dbReference>
<feature type="transmembrane region" description="Helical" evidence="8">
    <location>
        <begin position="368"/>
        <end position="388"/>
    </location>
</feature>
<evidence type="ECO:0000256" key="1">
    <source>
        <dbReference type="ARBA" id="ARBA00004141"/>
    </source>
</evidence>
<evidence type="ECO:0000256" key="6">
    <source>
        <dbReference type="ARBA" id="ARBA00023136"/>
    </source>
</evidence>
<comment type="caution">
    <text evidence="10">The sequence shown here is derived from an EMBL/GenBank/DDBJ whole genome shotgun (WGS) entry which is preliminary data.</text>
</comment>
<keyword evidence="5 8" id="KW-1133">Transmembrane helix</keyword>
<dbReference type="PANTHER" id="PTHR48020">
    <property type="entry name" value="PROTON MYO-INOSITOL COTRANSPORTER"/>
    <property type="match status" value="1"/>
</dbReference>
<dbReference type="PRINTS" id="PR00171">
    <property type="entry name" value="SUGRTRNSPORT"/>
</dbReference>
<proteinExistence type="inferred from homology"/>
<evidence type="ECO:0000313" key="10">
    <source>
        <dbReference type="EMBL" id="GJQ15479.1"/>
    </source>
</evidence>
<keyword evidence="11" id="KW-1185">Reference proteome</keyword>
<evidence type="ECO:0000256" key="8">
    <source>
        <dbReference type="SAM" id="Phobius"/>
    </source>
</evidence>
<comment type="similarity">
    <text evidence="2 7">Belongs to the major facilitator superfamily. Sugar transporter (TC 2.A.1.1) family.</text>
</comment>
<feature type="transmembrane region" description="Helical" evidence="8">
    <location>
        <begin position="495"/>
        <end position="514"/>
    </location>
</feature>
<evidence type="ECO:0000259" key="9">
    <source>
        <dbReference type="PROSITE" id="PS50850"/>
    </source>
</evidence>
<evidence type="ECO:0000256" key="3">
    <source>
        <dbReference type="ARBA" id="ARBA00022448"/>
    </source>
</evidence>
<dbReference type="InterPro" id="IPR020846">
    <property type="entry name" value="MFS_dom"/>
</dbReference>
<protein>
    <recommendedName>
        <fullName evidence="9">Major facilitator superfamily (MFS) profile domain-containing protein</fullName>
    </recommendedName>
</protein>
<dbReference type="Proteomes" id="UP001061958">
    <property type="component" value="Unassembled WGS sequence"/>
</dbReference>
<keyword evidence="4 8" id="KW-0812">Transmembrane</keyword>
<evidence type="ECO:0000313" key="11">
    <source>
        <dbReference type="Proteomes" id="UP001061958"/>
    </source>
</evidence>
<dbReference type="InterPro" id="IPR005829">
    <property type="entry name" value="Sugar_transporter_CS"/>
</dbReference>